<evidence type="ECO:0000313" key="2">
    <source>
        <dbReference type="Proteomes" id="UP001283361"/>
    </source>
</evidence>
<keyword evidence="2" id="KW-1185">Reference proteome</keyword>
<feature type="non-terminal residue" evidence="1">
    <location>
        <position position="1"/>
    </location>
</feature>
<reference evidence="1" key="1">
    <citation type="journal article" date="2023" name="G3 (Bethesda)">
        <title>A reference genome for the long-term kleptoplast-retaining sea slug Elysia crispata morphotype clarki.</title>
        <authorList>
            <person name="Eastman K.E."/>
            <person name="Pendleton A.L."/>
            <person name="Shaikh M.A."/>
            <person name="Suttiyut T."/>
            <person name="Ogas R."/>
            <person name="Tomko P."/>
            <person name="Gavelis G."/>
            <person name="Widhalm J.R."/>
            <person name="Wisecaver J.H."/>
        </authorList>
    </citation>
    <scope>NUCLEOTIDE SEQUENCE</scope>
    <source>
        <strain evidence="1">ECLA1</strain>
    </source>
</reference>
<comment type="caution">
    <text evidence="1">The sequence shown here is derived from an EMBL/GenBank/DDBJ whole genome shotgun (WGS) entry which is preliminary data.</text>
</comment>
<dbReference type="AlphaFoldDB" id="A0AAE1CJY0"/>
<organism evidence="1 2">
    <name type="scientific">Elysia crispata</name>
    <name type="common">lettuce slug</name>
    <dbReference type="NCBI Taxonomy" id="231223"/>
    <lineage>
        <taxon>Eukaryota</taxon>
        <taxon>Metazoa</taxon>
        <taxon>Spiralia</taxon>
        <taxon>Lophotrochozoa</taxon>
        <taxon>Mollusca</taxon>
        <taxon>Gastropoda</taxon>
        <taxon>Heterobranchia</taxon>
        <taxon>Euthyneura</taxon>
        <taxon>Panpulmonata</taxon>
        <taxon>Sacoglossa</taxon>
        <taxon>Placobranchoidea</taxon>
        <taxon>Plakobranchidae</taxon>
        <taxon>Elysia</taxon>
    </lineage>
</organism>
<sequence>DRVALTRGSPKKGLVWSFGPSLSHQGKPQEWLGVEFWTESLSPGEAPRTAWCGVLDRVALTRGSPKKGLVWSFGPSLSHQGPKEWLGGVLGRVALTQEAPRIAWWKEWLGVEFWTESLSPQELGVEFWAEQGKSKEWLGVEFLDRVALIRGSLKNGFVWSFGPSRSHQSFEGSLKNGLVWSFGPSRSHHGKSKEWLGVEFWTESLSSGEV</sequence>
<dbReference type="EMBL" id="JAWDGP010007933">
    <property type="protein sequence ID" value="KAK3699805.1"/>
    <property type="molecule type" value="Genomic_DNA"/>
</dbReference>
<accession>A0AAE1CJY0</accession>
<protein>
    <submittedName>
        <fullName evidence="1">Uncharacterized protein</fullName>
    </submittedName>
</protein>
<proteinExistence type="predicted"/>
<name>A0AAE1CJY0_9GAST</name>
<gene>
    <name evidence="1" type="ORF">RRG08_000058</name>
</gene>
<evidence type="ECO:0000313" key="1">
    <source>
        <dbReference type="EMBL" id="KAK3699805.1"/>
    </source>
</evidence>
<dbReference type="Proteomes" id="UP001283361">
    <property type="component" value="Unassembled WGS sequence"/>
</dbReference>